<keyword evidence="6" id="KW-1185">Reference proteome</keyword>
<dbReference type="Proteomes" id="UP000292445">
    <property type="component" value="Unassembled WGS sequence"/>
</dbReference>
<keyword evidence="1" id="KW-0805">Transcription regulation</keyword>
<dbReference type="OrthoDB" id="2536004at2"/>
<dbReference type="Gene3D" id="1.10.10.60">
    <property type="entry name" value="Homeodomain-like"/>
    <property type="match status" value="2"/>
</dbReference>
<dbReference type="AlphaFoldDB" id="A0A4Q7NMC6"/>
<dbReference type="Pfam" id="PF02311">
    <property type="entry name" value="AraC_binding"/>
    <property type="match status" value="1"/>
</dbReference>
<dbReference type="InterPro" id="IPR014710">
    <property type="entry name" value="RmlC-like_jellyroll"/>
</dbReference>
<dbReference type="PANTHER" id="PTHR11019:SF159">
    <property type="entry name" value="TRANSCRIPTIONAL REGULATOR-RELATED"/>
    <property type="match status" value="1"/>
</dbReference>
<gene>
    <name evidence="5" type="ORF">EV675_2375</name>
</gene>
<dbReference type="InterPro" id="IPR003313">
    <property type="entry name" value="AraC-bd"/>
</dbReference>
<dbReference type="SMART" id="SM00342">
    <property type="entry name" value="HTH_ARAC"/>
    <property type="match status" value="1"/>
</dbReference>
<dbReference type="RefSeq" id="WP_130357440.1">
    <property type="nucleotide sequence ID" value="NZ_SGXC01000001.1"/>
</dbReference>
<dbReference type="PANTHER" id="PTHR11019">
    <property type="entry name" value="HTH-TYPE TRANSCRIPTIONAL REGULATOR NIMR"/>
    <property type="match status" value="1"/>
</dbReference>
<protein>
    <submittedName>
        <fullName evidence="5">AraC-like DNA-binding protein</fullName>
    </submittedName>
</protein>
<reference evidence="5 6" key="1">
    <citation type="submission" date="2019-02" db="EMBL/GenBank/DDBJ databases">
        <title>Genomic Encyclopedia of Type Strains, Phase IV (KMG-IV): sequencing the most valuable type-strain genomes for metagenomic binning, comparative biology and taxonomic classification.</title>
        <authorList>
            <person name="Goeker M."/>
        </authorList>
    </citation>
    <scope>NUCLEOTIDE SEQUENCE [LARGE SCALE GENOMIC DNA]</scope>
    <source>
        <strain evidence="5 6">K24</strain>
    </source>
</reference>
<dbReference type="EMBL" id="SGXC01000001">
    <property type="protein sequence ID" value="RZS86335.1"/>
    <property type="molecule type" value="Genomic_DNA"/>
</dbReference>
<feature type="domain" description="HTH araC/xylS-type" evidence="4">
    <location>
        <begin position="156"/>
        <end position="253"/>
    </location>
</feature>
<comment type="caution">
    <text evidence="5">The sequence shown here is derived from an EMBL/GenBank/DDBJ whole genome shotgun (WGS) entry which is preliminary data.</text>
</comment>
<accession>A0A4Q7NMC6</accession>
<dbReference type="InterPro" id="IPR018060">
    <property type="entry name" value="HTH_AraC"/>
</dbReference>
<dbReference type="InterPro" id="IPR011051">
    <property type="entry name" value="RmlC_Cupin_sf"/>
</dbReference>
<evidence type="ECO:0000259" key="4">
    <source>
        <dbReference type="PROSITE" id="PS01124"/>
    </source>
</evidence>
<organism evidence="5 6">
    <name type="scientific">Pigmentiphaga kullae</name>
    <dbReference type="NCBI Taxonomy" id="151784"/>
    <lineage>
        <taxon>Bacteria</taxon>
        <taxon>Pseudomonadati</taxon>
        <taxon>Pseudomonadota</taxon>
        <taxon>Betaproteobacteria</taxon>
        <taxon>Burkholderiales</taxon>
        <taxon>Alcaligenaceae</taxon>
        <taxon>Pigmentiphaga</taxon>
    </lineage>
</organism>
<evidence type="ECO:0000256" key="1">
    <source>
        <dbReference type="ARBA" id="ARBA00023015"/>
    </source>
</evidence>
<dbReference type="GO" id="GO:0003700">
    <property type="term" value="F:DNA-binding transcription factor activity"/>
    <property type="evidence" value="ECO:0007669"/>
    <property type="project" value="InterPro"/>
</dbReference>
<keyword evidence="3" id="KW-0804">Transcription</keyword>
<name>A0A4Q7NMC6_9BURK</name>
<evidence type="ECO:0000256" key="3">
    <source>
        <dbReference type="ARBA" id="ARBA00023163"/>
    </source>
</evidence>
<evidence type="ECO:0000313" key="5">
    <source>
        <dbReference type="EMBL" id="RZS86335.1"/>
    </source>
</evidence>
<sequence length="258" mass="28684">MNALPVPLSVDMAGEPLRVVVREGQAGETSLHTHACGQLLYPERGATLLQTEHHLVRLGPSRAAWIPPDLPHAVLMERPYRYHSVYVDAAVYAEPAFSVTDISPLLRELIFDAGRWDASGADAPSRHWKIQGILDEIRRAPRVAAGLPIPDDARIAMVCRALEADPSDGRTLAEWAAQAGASEKTMQRIFVRLTGLSFQQWRNHARMTRAIELHSLGRRMLDIAVELGYSSEGAYSHAFRQFYGYSPGQLKRKKTEAP</sequence>
<dbReference type="InterPro" id="IPR009057">
    <property type="entry name" value="Homeodomain-like_sf"/>
</dbReference>
<evidence type="ECO:0000313" key="6">
    <source>
        <dbReference type="Proteomes" id="UP000292445"/>
    </source>
</evidence>
<evidence type="ECO:0000256" key="2">
    <source>
        <dbReference type="ARBA" id="ARBA00023125"/>
    </source>
</evidence>
<keyword evidence="2 5" id="KW-0238">DNA-binding</keyword>
<dbReference type="Gene3D" id="2.60.120.10">
    <property type="entry name" value="Jelly Rolls"/>
    <property type="match status" value="1"/>
</dbReference>
<proteinExistence type="predicted"/>
<dbReference type="Pfam" id="PF12833">
    <property type="entry name" value="HTH_18"/>
    <property type="match status" value="1"/>
</dbReference>
<dbReference type="SUPFAM" id="SSF46689">
    <property type="entry name" value="Homeodomain-like"/>
    <property type="match status" value="2"/>
</dbReference>
<dbReference type="PROSITE" id="PS01124">
    <property type="entry name" value="HTH_ARAC_FAMILY_2"/>
    <property type="match status" value="1"/>
</dbReference>
<dbReference type="GO" id="GO:0043565">
    <property type="term" value="F:sequence-specific DNA binding"/>
    <property type="evidence" value="ECO:0007669"/>
    <property type="project" value="InterPro"/>
</dbReference>
<dbReference type="SUPFAM" id="SSF51182">
    <property type="entry name" value="RmlC-like cupins"/>
    <property type="match status" value="1"/>
</dbReference>